<comment type="caution">
    <text evidence="2">The sequence shown here is derived from an EMBL/GenBank/DDBJ whole genome shotgun (WGS) entry which is preliminary data.</text>
</comment>
<proteinExistence type="predicted"/>
<sequence>MRKKNCLSSWTELSAKHVGIVQSLLATCRLHDINPYDNFVDVLQRVDQHPASLVHQLTPRIWKGMFADNPLQSDLHDIGGLRTRAAT</sequence>
<dbReference type="AlphaFoldDB" id="A0A430HSH6"/>
<gene>
    <name evidence="2" type="ORF">EJB06_05115</name>
</gene>
<dbReference type="Pfam" id="PF13817">
    <property type="entry name" value="DDE_Tnp_IS66_C"/>
    <property type="match status" value="1"/>
</dbReference>
<dbReference type="Proteomes" id="UP000278085">
    <property type="component" value="Unassembled WGS sequence"/>
</dbReference>
<evidence type="ECO:0000259" key="1">
    <source>
        <dbReference type="Pfam" id="PF13817"/>
    </source>
</evidence>
<dbReference type="EMBL" id="RXLQ01000002">
    <property type="protein sequence ID" value="RSZ60495.1"/>
    <property type="molecule type" value="Genomic_DNA"/>
</dbReference>
<accession>A0A430HSH6</accession>
<organism evidence="2 3">
    <name type="scientific">Massilia atriviolacea</name>
    <dbReference type="NCBI Taxonomy" id="2495579"/>
    <lineage>
        <taxon>Bacteria</taxon>
        <taxon>Pseudomonadati</taxon>
        <taxon>Pseudomonadota</taxon>
        <taxon>Betaproteobacteria</taxon>
        <taxon>Burkholderiales</taxon>
        <taxon>Oxalobacteraceae</taxon>
        <taxon>Telluria group</taxon>
        <taxon>Massilia</taxon>
    </lineage>
</organism>
<evidence type="ECO:0000313" key="3">
    <source>
        <dbReference type="Proteomes" id="UP000278085"/>
    </source>
</evidence>
<evidence type="ECO:0000313" key="2">
    <source>
        <dbReference type="EMBL" id="RSZ60495.1"/>
    </source>
</evidence>
<keyword evidence="3" id="KW-1185">Reference proteome</keyword>
<dbReference type="OrthoDB" id="9794514at2"/>
<protein>
    <submittedName>
        <fullName evidence="2">Transposase domain-containing protein</fullName>
    </submittedName>
</protein>
<dbReference type="InterPro" id="IPR039552">
    <property type="entry name" value="IS66_C"/>
</dbReference>
<name>A0A430HSH6_9BURK</name>
<reference evidence="2 3" key="1">
    <citation type="submission" date="2018-12" db="EMBL/GenBank/DDBJ databases">
        <authorList>
            <person name="Yang E."/>
        </authorList>
    </citation>
    <scope>NUCLEOTIDE SEQUENCE [LARGE SCALE GENOMIC DNA]</scope>
    <source>
        <strain evidence="2 3">SOD</strain>
    </source>
</reference>
<feature type="domain" description="Transposase IS66 C-terminal" evidence="1">
    <location>
        <begin position="23"/>
        <end position="59"/>
    </location>
</feature>